<dbReference type="CDD" id="cd06267">
    <property type="entry name" value="PBP1_LacI_sugar_binding-like"/>
    <property type="match status" value="1"/>
</dbReference>
<dbReference type="InterPro" id="IPR010982">
    <property type="entry name" value="Lambda_DNA-bd_dom_sf"/>
</dbReference>
<keyword evidence="3" id="KW-0804">Transcription</keyword>
<sequence>MSETPRRGPVVRPTIREVADAAGVSRSTASRALSGNGYAAPEVRERVRAAAKEIGYVVDVTARSLKQRTSRSVGVLVSDLRNVFYAELASGIGEEARAHGRTLVMVDLRGEESDELEAAETLVGSRVSGVIATPVSRELSAFLSRVGVPLIEVDRRFDADETDAVVVDNRAAARDTTSRLLAAGHERIALLIDETEWTTGEERQRGYLDALASRKVRVDESLIVQAGWDAEEAMAAAQRILSRPDRPTAVFAANNVLTEGTWRAASALGLRIPEDVSLAGFDDAPWMTMVQPGVSTRMQDAGALGATAMRALLERIDAPESPVRTIVMPTQFVDRGSIAPPPAR</sequence>
<proteinExistence type="predicted"/>
<reference evidence="5 6" key="1">
    <citation type="submission" date="2020-04" db="EMBL/GenBank/DDBJ databases">
        <title>CFH 90308 Microbacterium sp.</title>
        <authorList>
            <person name="Nie G."/>
            <person name="Ming H."/>
            <person name="Xia T."/>
        </authorList>
    </citation>
    <scope>NUCLEOTIDE SEQUENCE [LARGE SCALE GENOMIC DNA]</scope>
    <source>
        <strain evidence="5 6">CFH 90308</strain>
    </source>
</reference>
<dbReference type="Gene3D" id="3.40.50.2300">
    <property type="match status" value="2"/>
</dbReference>
<accession>A0ABX1KGT7</accession>
<dbReference type="Gene3D" id="1.10.260.40">
    <property type="entry name" value="lambda repressor-like DNA-binding domains"/>
    <property type="match status" value="1"/>
</dbReference>
<evidence type="ECO:0000313" key="5">
    <source>
        <dbReference type="EMBL" id="NLP85344.1"/>
    </source>
</evidence>
<evidence type="ECO:0000259" key="4">
    <source>
        <dbReference type="PROSITE" id="PS50932"/>
    </source>
</evidence>
<comment type="caution">
    <text evidence="5">The sequence shown here is derived from an EMBL/GenBank/DDBJ whole genome shotgun (WGS) entry which is preliminary data.</text>
</comment>
<dbReference type="EMBL" id="JABACI010000004">
    <property type="protein sequence ID" value="NLP85344.1"/>
    <property type="molecule type" value="Genomic_DNA"/>
</dbReference>
<protein>
    <submittedName>
        <fullName evidence="5">LacI family transcriptional regulator</fullName>
    </submittedName>
</protein>
<dbReference type="InterPro" id="IPR028082">
    <property type="entry name" value="Peripla_BP_I"/>
</dbReference>
<dbReference type="PANTHER" id="PTHR30146:SF109">
    <property type="entry name" value="HTH-TYPE TRANSCRIPTIONAL REGULATOR GALS"/>
    <property type="match status" value="1"/>
</dbReference>
<evidence type="ECO:0000256" key="2">
    <source>
        <dbReference type="ARBA" id="ARBA00023125"/>
    </source>
</evidence>
<dbReference type="PANTHER" id="PTHR30146">
    <property type="entry name" value="LACI-RELATED TRANSCRIPTIONAL REPRESSOR"/>
    <property type="match status" value="1"/>
</dbReference>
<dbReference type="RefSeq" id="WP_168913756.1">
    <property type="nucleotide sequence ID" value="NZ_JABACI010000004.1"/>
</dbReference>
<dbReference type="SUPFAM" id="SSF53822">
    <property type="entry name" value="Periplasmic binding protein-like I"/>
    <property type="match status" value="1"/>
</dbReference>
<dbReference type="CDD" id="cd01392">
    <property type="entry name" value="HTH_LacI"/>
    <property type="match status" value="1"/>
</dbReference>
<evidence type="ECO:0000256" key="1">
    <source>
        <dbReference type="ARBA" id="ARBA00023015"/>
    </source>
</evidence>
<keyword evidence="6" id="KW-1185">Reference proteome</keyword>
<dbReference type="PROSITE" id="PS50932">
    <property type="entry name" value="HTH_LACI_2"/>
    <property type="match status" value="1"/>
</dbReference>
<evidence type="ECO:0000313" key="6">
    <source>
        <dbReference type="Proteomes" id="UP001429745"/>
    </source>
</evidence>
<dbReference type="SUPFAM" id="SSF47413">
    <property type="entry name" value="lambda repressor-like DNA-binding domains"/>
    <property type="match status" value="1"/>
</dbReference>
<dbReference type="Pfam" id="PF13377">
    <property type="entry name" value="Peripla_BP_3"/>
    <property type="match status" value="1"/>
</dbReference>
<dbReference type="PROSITE" id="PS00356">
    <property type="entry name" value="HTH_LACI_1"/>
    <property type="match status" value="1"/>
</dbReference>
<keyword evidence="2" id="KW-0238">DNA-binding</keyword>
<feature type="domain" description="HTH lacI-type" evidence="4">
    <location>
        <begin position="13"/>
        <end position="67"/>
    </location>
</feature>
<name>A0ABX1KGT7_9MICO</name>
<dbReference type="SMART" id="SM00354">
    <property type="entry name" value="HTH_LACI"/>
    <property type="match status" value="1"/>
</dbReference>
<dbReference type="Proteomes" id="UP001429745">
    <property type="component" value="Unassembled WGS sequence"/>
</dbReference>
<evidence type="ECO:0000256" key="3">
    <source>
        <dbReference type="ARBA" id="ARBA00023163"/>
    </source>
</evidence>
<dbReference type="InterPro" id="IPR000843">
    <property type="entry name" value="HTH_LacI"/>
</dbReference>
<dbReference type="Pfam" id="PF00356">
    <property type="entry name" value="LacI"/>
    <property type="match status" value="1"/>
</dbReference>
<keyword evidence="1" id="KW-0805">Transcription regulation</keyword>
<gene>
    <name evidence="5" type="ORF">HF576_15965</name>
</gene>
<organism evidence="5 6">
    <name type="scientific">Microbacterium salsuginis</name>
    <dbReference type="NCBI Taxonomy" id="2722803"/>
    <lineage>
        <taxon>Bacteria</taxon>
        <taxon>Bacillati</taxon>
        <taxon>Actinomycetota</taxon>
        <taxon>Actinomycetes</taxon>
        <taxon>Micrococcales</taxon>
        <taxon>Microbacteriaceae</taxon>
        <taxon>Microbacterium</taxon>
    </lineage>
</organism>
<dbReference type="InterPro" id="IPR046335">
    <property type="entry name" value="LacI/GalR-like_sensor"/>
</dbReference>